<evidence type="ECO:0000313" key="3">
    <source>
        <dbReference type="Proteomes" id="UP000198427"/>
    </source>
</evidence>
<organism evidence="2 3">
    <name type="scientific">Prevotella jejuni</name>
    <dbReference type="NCBI Taxonomy" id="1177574"/>
    <lineage>
        <taxon>Bacteria</taxon>
        <taxon>Pseudomonadati</taxon>
        <taxon>Bacteroidota</taxon>
        <taxon>Bacteroidia</taxon>
        <taxon>Bacteroidales</taxon>
        <taxon>Prevotellaceae</taxon>
        <taxon>Prevotella</taxon>
    </lineage>
</organism>
<protein>
    <recommendedName>
        <fullName evidence="4">Lipocalin-like domain-containing protein</fullName>
    </recommendedName>
</protein>
<dbReference type="GeneID" id="94029471"/>
<proteinExistence type="predicted"/>
<feature type="signal peptide" evidence="1">
    <location>
        <begin position="1"/>
        <end position="19"/>
    </location>
</feature>
<sequence length="181" mass="20472">MKKIILSLLLTLSCIAINAQDNNLDYKSRPAFLRSIFNNCKSEIGLSMDAYANLHIVAGKTIAIKGKAPEAYFMIEPDEDDVCDKSYKVYNAHFNGVSVQYSTYAYADVLSLTINKEDYHINEYDGACDSHIKNLRHQYKKTKTGEILTLTCTKDIPLFSDNSNRRIILKKGSVLTFNVKK</sequence>
<keyword evidence="3" id="KW-1185">Reference proteome</keyword>
<dbReference type="Proteomes" id="UP000198427">
    <property type="component" value="Unassembled WGS sequence"/>
</dbReference>
<dbReference type="AlphaFoldDB" id="A0AA94ISP3"/>
<name>A0AA94ISP3_9BACT</name>
<comment type="caution">
    <text evidence="2">The sequence shown here is derived from an EMBL/GenBank/DDBJ whole genome shotgun (WGS) entry which is preliminary data.</text>
</comment>
<dbReference type="EMBL" id="FZNZ01000006">
    <property type="protein sequence ID" value="SNR71991.1"/>
    <property type="molecule type" value="Genomic_DNA"/>
</dbReference>
<evidence type="ECO:0000313" key="2">
    <source>
        <dbReference type="EMBL" id="SNR71991.1"/>
    </source>
</evidence>
<dbReference type="RefSeq" id="WP_240616205.1">
    <property type="nucleotide sequence ID" value="NZ_CP023863.1"/>
</dbReference>
<evidence type="ECO:0008006" key="4">
    <source>
        <dbReference type="Google" id="ProtNLM"/>
    </source>
</evidence>
<keyword evidence="1" id="KW-0732">Signal</keyword>
<evidence type="ECO:0000256" key="1">
    <source>
        <dbReference type="SAM" id="SignalP"/>
    </source>
</evidence>
<gene>
    <name evidence="2" type="ORF">SAMN06265364_10687</name>
</gene>
<reference evidence="2 3" key="1">
    <citation type="submission" date="2017-06" db="EMBL/GenBank/DDBJ databases">
        <authorList>
            <person name="Varghese N."/>
            <person name="Submissions S."/>
        </authorList>
    </citation>
    <scope>NUCLEOTIDE SEQUENCE [LARGE SCALE GENOMIC DNA]</scope>
    <source>
        <strain evidence="2 3">DSM 26989</strain>
    </source>
</reference>
<feature type="chain" id="PRO_5041695383" description="Lipocalin-like domain-containing protein" evidence="1">
    <location>
        <begin position="20"/>
        <end position="181"/>
    </location>
</feature>
<accession>A0AA94ISP3</accession>